<proteinExistence type="predicted"/>
<evidence type="ECO:0000313" key="2">
    <source>
        <dbReference type="Proteomes" id="UP001346559"/>
    </source>
</evidence>
<accession>A0ABZ0Z4Y0</accession>
<protein>
    <submittedName>
        <fullName evidence="1">Uncharacterized protein</fullName>
    </submittedName>
</protein>
<keyword evidence="2" id="KW-1185">Reference proteome</keyword>
<dbReference type="EMBL" id="OR769218">
    <property type="protein sequence ID" value="WQJ54231.1"/>
    <property type="molecule type" value="Genomic_DNA"/>
</dbReference>
<sequence length="49" mass="5969">MDLNITQREGIKKCLYEDLKKMYDAFISTDREKVESVFNEFLNKCERYI</sequence>
<name>A0ABZ0Z4Y0_9CAUD</name>
<reference evidence="1 2" key="1">
    <citation type="submission" date="2023-11" db="EMBL/GenBank/DDBJ databases">
        <authorList>
            <person name="Cook R."/>
            <person name="Crisci M."/>
            <person name="Pye H."/>
            <person name="Adriaenssens E."/>
            <person name="Santini J."/>
        </authorList>
    </citation>
    <scope>NUCLEOTIDE SEQUENCE [LARGE SCALE GENOMIC DNA]</scope>
    <source>
        <strain evidence="1">Lak_Megaphage_RVC_AP1_GC26</strain>
    </source>
</reference>
<dbReference type="Proteomes" id="UP001346559">
    <property type="component" value="Segment"/>
</dbReference>
<organism evidence="1 2">
    <name type="scientific">phage Lak_Megaphage_RVC_AP1_GC26</name>
    <dbReference type="NCBI Taxonomy" id="3109224"/>
    <lineage>
        <taxon>Viruses</taxon>
        <taxon>Duplodnaviria</taxon>
        <taxon>Heunggongvirae</taxon>
        <taxon>Uroviricota</taxon>
        <taxon>Caudoviricetes</taxon>
        <taxon>Caudoviricetes code 15 clade</taxon>
    </lineage>
</organism>
<evidence type="ECO:0000313" key="1">
    <source>
        <dbReference type="EMBL" id="WQJ54231.1"/>
    </source>
</evidence>